<protein>
    <submittedName>
        <fullName evidence="1">Uncharacterized protein</fullName>
    </submittedName>
</protein>
<reference evidence="1 2" key="1">
    <citation type="submission" date="2023-12" db="EMBL/GenBank/DDBJ databases">
        <title>Stenotrophomonas guangdongensis sp. nov., isolated from wilted pepper plants (Capsicum annuum).</title>
        <authorList>
            <person name="Qiu M."/>
            <person name="Li Y."/>
            <person name="Liu Q."/>
            <person name="Zhang X."/>
            <person name="Huang Y."/>
            <person name="Guo R."/>
            <person name="Hu M."/>
            <person name="Zhou J."/>
            <person name="Zhou X."/>
        </authorList>
    </citation>
    <scope>NUCLEOTIDE SEQUENCE [LARGE SCALE GENOMIC DNA]</scope>
    <source>
        <strain evidence="1 2">MH1</strain>
    </source>
</reference>
<evidence type="ECO:0000313" key="2">
    <source>
        <dbReference type="Proteomes" id="UP001301653"/>
    </source>
</evidence>
<dbReference type="RefSeq" id="WP_323437930.1">
    <property type="nucleotide sequence ID" value="NZ_JAYFUH010000061.1"/>
</dbReference>
<sequence>MTINNERAIALFAAASKSTAELITAQTKIATAIVGQEVIEKDEECRTTRSFEYRELSAFEATAELGNALARQLNDKSSRYDLRVCDESTLRALWALRQMIDKTGIPYPMYVSEAVQWLEKNGKKRIRPAMLMTSEVLLHVMEHYDDESLSWRRANAQLDTEAGGAGNDGSIED</sequence>
<gene>
    <name evidence="1" type="ORF">VA603_03505</name>
</gene>
<organism evidence="1 2">
    <name type="scientific">Stenotrophomonas capsici</name>
    <dbReference type="NCBI Taxonomy" id="3110230"/>
    <lineage>
        <taxon>Bacteria</taxon>
        <taxon>Pseudomonadati</taxon>
        <taxon>Pseudomonadota</taxon>
        <taxon>Gammaproteobacteria</taxon>
        <taxon>Lysobacterales</taxon>
        <taxon>Lysobacteraceae</taxon>
        <taxon>Stenotrophomonas</taxon>
    </lineage>
</organism>
<dbReference type="EMBL" id="JAYFUH010000061">
    <property type="protein sequence ID" value="MEA5666601.1"/>
    <property type="molecule type" value="Genomic_DNA"/>
</dbReference>
<proteinExistence type="predicted"/>
<name>A0ABU5UZX4_9GAMM</name>
<dbReference type="Proteomes" id="UP001301653">
    <property type="component" value="Unassembled WGS sequence"/>
</dbReference>
<keyword evidence="2" id="KW-1185">Reference proteome</keyword>
<accession>A0ABU5UZX4</accession>
<comment type="caution">
    <text evidence="1">The sequence shown here is derived from an EMBL/GenBank/DDBJ whole genome shotgun (WGS) entry which is preliminary data.</text>
</comment>
<evidence type="ECO:0000313" key="1">
    <source>
        <dbReference type="EMBL" id="MEA5666601.1"/>
    </source>
</evidence>